<dbReference type="InterPro" id="IPR003594">
    <property type="entry name" value="HATPase_dom"/>
</dbReference>
<evidence type="ECO:0000259" key="18">
    <source>
        <dbReference type="PROSITE" id="PS50109"/>
    </source>
</evidence>
<dbReference type="Pfam" id="PF02518">
    <property type="entry name" value="HATPase_c"/>
    <property type="match status" value="1"/>
</dbReference>
<dbReference type="SUPFAM" id="SSF55781">
    <property type="entry name" value="GAF domain-like"/>
    <property type="match status" value="1"/>
</dbReference>
<dbReference type="PROSITE" id="PS50885">
    <property type="entry name" value="HAMP"/>
    <property type="match status" value="1"/>
</dbReference>
<dbReference type="CDD" id="cd19408">
    <property type="entry name" value="NarX_NarQ_sensor"/>
    <property type="match status" value="1"/>
</dbReference>
<dbReference type="Gene3D" id="1.20.5.1930">
    <property type="match status" value="1"/>
</dbReference>
<keyword evidence="11 17" id="KW-1133">Transmembrane helix</keyword>
<dbReference type="Pfam" id="PF07730">
    <property type="entry name" value="HisKA_3"/>
    <property type="match status" value="1"/>
</dbReference>
<dbReference type="InterPro" id="IPR016380">
    <property type="entry name" value="Sig_transdc_His_kin_NarX/NarQ"/>
</dbReference>
<evidence type="ECO:0000256" key="16">
    <source>
        <dbReference type="SAM" id="MobiDB-lite"/>
    </source>
</evidence>
<evidence type="ECO:0000259" key="19">
    <source>
        <dbReference type="PROSITE" id="PS50885"/>
    </source>
</evidence>
<comment type="subcellular location">
    <subcellularLocation>
        <location evidence="2">Cell inner membrane</location>
        <topology evidence="2">Multi-pass membrane protein</topology>
    </subcellularLocation>
</comment>
<feature type="coiled-coil region" evidence="15">
    <location>
        <begin position="234"/>
        <end position="261"/>
    </location>
</feature>
<dbReference type="SUPFAM" id="SSF55874">
    <property type="entry name" value="ATPase domain of HSP90 chaperone/DNA topoisomerase II/histidine kinase"/>
    <property type="match status" value="1"/>
</dbReference>
<reference evidence="20 21" key="1">
    <citation type="submission" date="2020-08" db="EMBL/GenBank/DDBJ databases">
        <title>Genomic Encyclopedia of Type Strains, Phase III (KMG-III): the genomes of soil and plant-associated and newly described type strains.</title>
        <authorList>
            <person name="Whitman W."/>
        </authorList>
    </citation>
    <scope>NUCLEOTIDE SEQUENCE [LARGE SCALE GENOMIC DNA]</scope>
    <source>
        <strain evidence="20 21">CECT 7341</strain>
    </source>
</reference>
<keyword evidence="4 14" id="KW-0997">Cell inner membrane</keyword>
<name>A0A7W5DJE6_9GAMM</name>
<keyword evidence="21" id="KW-1185">Reference proteome</keyword>
<dbReference type="InterPro" id="IPR011712">
    <property type="entry name" value="Sig_transdc_His_kin_sub3_dim/P"/>
</dbReference>
<gene>
    <name evidence="20" type="ORF">FHR95_001607</name>
</gene>
<keyword evidence="6 14" id="KW-0808">Transferase</keyword>
<feature type="domain" description="Histidine kinase" evidence="18">
    <location>
        <begin position="415"/>
        <end position="611"/>
    </location>
</feature>
<keyword evidence="7 17" id="KW-0812">Transmembrane</keyword>
<dbReference type="InterPro" id="IPR029095">
    <property type="entry name" value="NarX-like_N"/>
</dbReference>
<dbReference type="Gene3D" id="3.30.565.10">
    <property type="entry name" value="Histidine kinase-like ATPase, C-terminal domain"/>
    <property type="match status" value="1"/>
</dbReference>
<dbReference type="PROSITE" id="PS50109">
    <property type="entry name" value="HIS_KIN"/>
    <property type="match status" value="1"/>
</dbReference>
<evidence type="ECO:0000256" key="13">
    <source>
        <dbReference type="ARBA" id="ARBA00023136"/>
    </source>
</evidence>
<dbReference type="Pfam" id="PF00672">
    <property type="entry name" value="HAMP"/>
    <property type="match status" value="1"/>
</dbReference>
<evidence type="ECO:0000256" key="6">
    <source>
        <dbReference type="ARBA" id="ARBA00022679"/>
    </source>
</evidence>
<evidence type="ECO:0000256" key="3">
    <source>
        <dbReference type="ARBA" id="ARBA00022475"/>
    </source>
</evidence>
<accession>A0A7W5DJE6</accession>
<dbReference type="InterPro" id="IPR050482">
    <property type="entry name" value="Sensor_HK_TwoCompSys"/>
</dbReference>
<evidence type="ECO:0000256" key="9">
    <source>
        <dbReference type="ARBA" id="ARBA00022777"/>
    </source>
</evidence>
<dbReference type="InterPro" id="IPR003660">
    <property type="entry name" value="HAMP_dom"/>
</dbReference>
<sequence>MKLLQRSLVARIVASLLAISAMALISIVVTMVVANGSRGDAAAINVAGSLRMNTYQIVAALQRYERQPEASQRERVEVLSERFRERLNSPQLTEALPEAEDHPLQTQYQMLRTRWDEALAPKVSRAIAGEGVDVEVLRQTLDGLVGDIDQLVSQLEQNSEAKIRLLSVLQILFLALTAVVVAIALYDIRHNLVAPLHQLVVLAREAGRRNFGYRTQLKGSDELALLGSTFDGMAEELGASYAALEARVSRKKAELERSNRVMQVLHDGSRALYGGGNDLCASAAPMLRRIEELLEIGPIRLSLHDPYDDREVPILATHSPSRPTYCRDHDCHACLLDPEPLALSEDGEAECLLLPVSVGATLLGTLEVWYPQDRELTDSTRRLLNALTDQLATAVYLQRRIEQQQQVTLMNERTIIARELHDSLAQSLSYLKMQVARLERMQAKEMPRDAQTAVFGELRTGLDSAYRQLRELLTTFRLKLEGPGLSSALRQTTEEFAERLGCQVELFFDVPPHLLNPNEEIHVLQVVREALANIHKHAHAHWAAVTVRFQQARLHVMVEDDGIGLPDSGSPPMHYGLVIMRDRADTLGGEFAVRNRQAGGTLVELTFSPQTARLIAQQPASGPETTAIPHGHRNSPG</sequence>
<dbReference type="Gene3D" id="3.30.450.40">
    <property type="match status" value="1"/>
</dbReference>
<dbReference type="PANTHER" id="PTHR24421:SF10">
    <property type="entry name" value="NITRATE_NITRITE SENSOR PROTEIN NARQ"/>
    <property type="match status" value="1"/>
</dbReference>
<keyword evidence="13 14" id="KW-0472">Membrane</keyword>
<keyword evidence="5" id="KW-0597">Phosphoprotein</keyword>
<keyword evidence="3 14" id="KW-1003">Cell membrane</keyword>
<keyword evidence="12 14" id="KW-0902">Two-component regulatory system</keyword>
<dbReference type="PANTHER" id="PTHR24421">
    <property type="entry name" value="NITRATE/NITRITE SENSOR PROTEIN NARX-RELATED"/>
    <property type="match status" value="1"/>
</dbReference>
<organism evidence="20 21">
    <name type="scientific">Halomonas fontilapidosi</name>
    <dbReference type="NCBI Taxonomy" id="616675"/>
    <lineage>
        <taxon>Bacteria</taxon>
        <taxon>Pseudomonadati</taxon>
        <taxon>Pseudomonadota</taxon>
        <taxon>Gammaproteobacteria</taxon>
        <taxon>Oceanospirillales</taxon>
        <taxon>Halomonadaceae</taxon>
        <taxon>Halomonas</taxon>
    </lineage>
</organism>
<feature type="region of interest" description="Disordered" evidence="16">
    <location>
        <begin position="617"/>
        <end position="637"/>
    </location>
</feature>
<dbReference type="EC" id="2.7.13.3" evidence="14"/>
<feature type="transmembrane region" description="Helical" evidence="17">
    <location>
        <begin position="12"/>
        <end position="34"/>
    </location>
</feature>
<keyword evidence="9 14" id="KW-0418">Kinase</keyword>
<dbReference type="GO" id="GO:0046983">
    <property type="term" value="F:protein dimerization activity"/>
    <property type="evidence" value="ECO:0007669"/>
    <property type="project" value="UniProtKB-UniRule"/>
</dbReference>
<evidence type="ECO:0000256" key="17">
    <source>
        <dbReference type="SAM" id="Phobius"/>
    </source>
</evidence>
<protein>
    <recommendedName>
        <fullName evidence="14">Sensor protein</fullName>
        <ecNumber evidence="14">2.7.13.3</ecNumber>
    </recommendedName>
</protein>
<dbReference type="Pfam" id="PF13675">
    <property type="entry name" value="PilJ"/>
    <property type="match status" value="1"/>
</dbReference>
<evidence type="ECO:0000256" key="1">
    <source>
        <dbReference type="ARBA" id="ARBA00000085"/>
    </source>
</evidence>
<keyword evidence="10 14" id="KW-0067">ATP-binding</keyword>
<evidence type="ECO:0000256" key="2">
    <source>
        <dbReference type="ARBA" id="ARBA00004429"/>
    </source>
</evidence>
<comment type="catalytic activity">
    <reaction evidence="1 14">
        <text>ATP + protein L-histidine = ADP + protein N-phospho-L-histidine.</text>
        <dbReference type="EC" id="2.7.13.3"/>
    </reaction>
</comment>
<evidence type="ECO:0000313" key="20">
    <source>
        <dbReference type="EMBL" id="MBB3184047.1"/>
    </source>
</evidence>
<evidence type="ECO:0000313" key="21">
    <source>
        <dbReference type="Proteomes" id="UP000563050"/>
    </source>
</evidence>
<evidence type="ECO:0000256" key="10">
    <source>
        <dbReference type="ARBA" id="ARBA00022840"/>
    </source>
</evidence>
<comment type="caution">
    <text evidence="20">The sequence shown here is derived from an EMBL/GenBank/DDBJ whole genome shotgun (WGS) entry which is preliminary data.</text>
</comment>
<dbReference type="RefSeq" id="WP_183314000.1">
    <property type="nucleotide sequence ID" value="NZ_JACHXQ010000004.1"/>
</dbReference>
<dbReference type="InterPro" id="IPR036890">
    <property type="entry name" value="HATPase_C_sf"/>
</dbReference>
<evidence type="ECO:0000256" key="11">
    <source>
        <dbReference type="ARBA" id="ARBA00022989"/>
    </source>
</evidence>
<dbReference type="Proteomes" id="UP000563050">
    <property type="component" value="Unassembled WGS sequence"/>
</dbReference>
<dbReference type="GO" id="GO:0005524">
    <property type="term" value="F:ATP binding"/>
    <property type="evidence" value="ECO:0007669"/>
    <property type="project" value="UniProtKB-UniRule"/>
</dbReference>
<dbReference type="SMART" id="SM00304">
    <property type="entry name" value="HAMP"/>
    <property type="match status" value="1"/>
</dbReference>
<dbReference type="GO" id="GO:0005886">
    <property type="term" value="C:plasma membrane"/>
    <property type="evidence" value="ECO:0007669"/>
    <property type="project" value="UniProtKB-SubCell"/>
</dbReference>
<evidence type="ECO:0000256" key="12">
    <source>
        <dbReference type="ARBA" id="ARBA00023012"/>
    </source>
</evidence>
<dbReference type="InterPro" id="IPR005467">
    <property type="entry name" value="His_kinase_dom"/>
</dbReference>
<evidence type="ECO:0000256" key="14">
    <source>
        <dbReference type="PIRNR" id="PIRNR003167"/>
    </source>
</evidence>
<dbReference type="InterPro" id="IPR029016">
    <property type="entry name" value="GAF-like_dom_sf"/>
</dbReference>
<dbReference type="AlphaFoldDB" id="A0A7W5DJE6"/>
<proteinExistence type="predicted"/>
<evidence type="ECO:0000256" key="5">
    <source>
        <dbReference type="ARBA" id="ARBA00022553"/>
    </source>
</evidence>
<dbReference type="CDD" id="cd16917">
    <property type="entry name" value="HATPase_UhpB-NarQ-NarX-like"/>
    <property type="match status" value="1"/>
</dbReference>
<evidence type="ECO:0000256" key="4">
    <source>
        <dbReference type="ARBA" id="ARBA00022519"/>
    </source>
</evidence>
<evidence type="ECO:0000256" key="8">
    <source>
        <dbReference type="ARBA" id="ARBA00022741"/>
    </source>
</evidence>
<dbReference type="EMBL" id="JACHXQ010000004">
    <property type="protein sequence ID" value="MBB3184047.1"/>
    <property type="molecule type" value="Genomic_DNA"/>
</dbReference>
<dbReference type="CDD" id="cd06225">
    <property type="entry name" value="HAMP"/>
    <property type="match status" value="1"/>
</dbReference>
<evidence type="ECO:0000256" key="15">
    <source>
        <dbReference type="SAM" id="Coils"/>
    </source>
</evidence>
<dbReference type="SMART" id="SM00387">
    <property type="entry name" value="HATPase_c"/>
    <property type="match status" value="1"/>
</dbReference>
<dbReference type="GO" id="GO:0000155">
    <property type="term" value="F:phosphorelay sensor kinase activity"/>
    <property type="evidence" value="ECO:0007669"/>
    <property type="project" value="UniProtKB-UniRule"/>
</dbReference>
<dbReference type="PIRSF" id="PIRSF003167">
    <property type="entry name" value="STHK_NarX/NarQ"/>
    <property type="match status" value="1"/>
</dbReference>
<dbReference type="InterPro" id="IPR042295">
    <property type="entry name" value="NarX-like_N_sf"/>
</dbReference>
<keyword evidence="15" id="KW-0175">Coiled coil</keyword>
<dbReference type="Gene3D" id="1.20.120.960">
    <property type="entry name" value="Histidine kinase NarX, sensor domain"/>
    <property type="match status" value="1"/>
</dbReference>
<keyword evidence="8 14" id="KW-0547">Nucleotide-binding</keyword>
<evidence type="ECO:0000256" key="7">
    <source>
        <dbReference type="ARBA" id="ARBA00022692"/>
    </source>
</evidence>
<feature type="domain" description="HAMP" evidence="19">
    <location>
        <begin position="190"/>
        <end position="242"/>
    </location>
</feature>